<dbReference type="PROSITE" id="PS01291">
    <property type="entry name" value="ART"/>
    <property type="match status" value="1"/>
</dbReference>
<dbReference type="Gene3D" id="3.90.176.10">
    <property type="entry name" value="Toxin ADP-ribosyltransferase, Chain A, domain 1"/>
    <property type="match status" value="1"/>
</dbReference>
<dbReference type="Proteomes" id="UP000694563">
    <property type="component" value="Chromosome 1"/>
</dbReference>
<dbReference type="InterPro" id="IPR000768">
    <property type="entry name" value="ART"/>
</dbReference>
<keyword evidence="12" id="KW-1185">Reference proteome</keyword>
<protein>
    <recommendedName>
        <fullName evidence="10">NAD(P)(+)--arginine ADP-ribosyltransferase</fullName>
        <ecNumber evidence="10">2.4.2.31</ecNumber>
    </recommendedName>
    <alternativeName>
        <fullName evidence="10">Mono(ADP-ribosyl)transferase</fullName>
    </alternativeName>
</protein>
<dbReference type="GO" id="GO:0003950">
    <property type="term" value="F:NAD+ poly-ADP-ribosyltransferase activity"/>
    <property type="evidence" value="ECO:0007669"/>
    <property type="project" value="TreeGrafter"/>
</dbReference>
<comment type="catalytic activity">
    <reaction evidence="9 10">
        <text>L-arginyl-[protein] + NAD(+) = N(omega)-(ADP-D-ribosyl)-L-arginyl-[protein] + nicotinamide + H(+)</text>
        <dbReference type="Rhea" id="RHEA:19149"/>
        <dbReference type="Rhea" id="RHEA-COMP:10532"/>
        <dbReference type="Rhea" id="RHEA-COMP:15087"/>
        <dbReference type="ChEBI" id="CHEBI:15378"/>
        <dbReference type="ChEBI" id="CHEBI:17154"/>
        <dbReference type="ChEBI" id="CHEBI:29965"/>
        <dbReference type="ChEBI" id="CHEBI:57540"/>
        <dbReference type="ChEBI" id="CHEBI:142554"/>
        <dbReference type="EC" id="2.4.2.31"/>
    </reaction>
</comment>
<evidence type="ECO:0000256" key="10">
    <source>
        <dbReference type="RuleBase" id="RU361228"/>
    </source>
</evidence>
<dbReference type="PANTHER" id="PTHR10339">
    <property type="entry name" value="ADP-RIBOSYLTRANSFERASE"/>
    <property type="match status" value="1"/>
</dbReference>
<keyword evidence="5 10" id="KW-0732">Signal</keyword>
<dbReference type="GO" id="GO:0005615">
    <property type="term" value="C:extracellular space"/>
    <property type="evidence" value="ECO:0007669"/>
    <property type="project" value="UniProtKB-ARBA"/>
</dbReference>
<dbReference type="PANTHER" id="PTHR10339:SF19">
    <property type="entry name" value="GPI-LINKED NAD(P)(+)--ARGININE ADP-RIBOSYLTRANSFERASE 1"/>
    <property type="match status" value="1"/>
</dbReference>
<reference evidence="11" key="2">
    <citation type="submission" date="2025-08" db="UniProtKB">
        <authorList>
            <consortium name="Ensembl"/>
        </authorList>
    </citation>
    <scope>IDENTIFICATION</scope>
</reference>
<evidence type="ECO:0000256" key="2">
    <source>
        <dbReference type="ARBA" id="ARBA00022676"/>
    </source>
</evidence>
<keyword evidence="4" id="KW-0548">Nucleotidyltransferase</keyword>
<keyword evidence="3 10" id="KW-0808">Transferase</keyword>
<dbReference type="AlphaFoldDB" id="A0A8C3Y2Y6"/>
<proteinExistence type="inferred from homology"/>
<evidence type="ECO:0000256" key="9">
    <source>
        <dbReference type="ARBA" id="ARBA00047597"/>
    </source>
</evidence>
<evidence type="ECO:0000256" key="4">
    <source>
        <dbReference type="ARBA" id="ARBA00022695"/>
    </source>
</evidence>
<dbReference type="EC" id="2.4.2.31" evidence="10"/>
<keyword evidence="2 10" id="KW-0328">Glycosyltransferase</keyword>
<evidence type="ECO:0000256" key="7">
    <source>
        <dbReference type="ARBA" id="ARBA00023027"/>
    </source>
</evidence>
<dbReference type="PROSITE" id="PS51996">
    <property type="entry name" value="TR_MART"/>
    <property type="match status" value="1"/>
</dbReference>
<evidence type="ECO:0000256" key="8">
    <source>
        <dbReference type="ARBA" id="ARBA00023157"/>
    </source>
</evidence>
<evidence type="ECO:0000313" key="11">
    <source>
        <dbReference type="Ensembl" id="ENSCUSP00005013421.1"/>
    </source>
</evidence>
<keyword evidence="8" id="KW-1015">Disulfide bond</keyword>
<dbReference type="InterPro" id="IPR050999">
    <property type="entry name" value="ADP-ribosyltransferase_ARG"/>
</dbReference>
<reference evidence="11" key="1">
    <citation type="submission" date="2020-10" db="EMBL/GenBank/DDBJ databases">
        <title>Catharus ustulatus (Swainson's thrush) genome, bCatUst1, primary haplotype v2.</title>
        <authorList>
            <person name="Delmore K."/>
            <person name="Vafadar M."/>
            <person name="Formenti G."/>
            <person name="Chow W."/>
            <person name="Pelan S."/>
            <person name="Howe K."/>
            <person name="Rhie A."/>
            <person name="Mountcastle J."/>
            <person name="Haase B."/>
            <person name="Fedrigo O."/>
            <person name="Jarvis E.D."/>
        </authorList>
    </citation>
    <scope>NUCLEOTIDE SEQUENCE [LARGE SCALE GENOMIC DNA]</scope>
</reference>
<sequence>MALLALTLALLTITVATMTIEEKPLDMAPESFDDQYQGCGPAMKAELPALNHSEFHDNPSFADMWPVSVERWKYQGSPVSPLSSPDQAIAIMTATNLDLYEYFNEEVREAGRSAQEYRYNFHYKTLHFLLTDALATLRDAHKGQKCHLVFRGVYYLRYKAKPGDIVRFGHFMSSTLNKTVAERSGITTLFKVQTCHGADIQAFGDNPDKDDVLIPPFEKFKVTKVIEKGEKVEIHLDSIGTYSKYNCEMTLLSWEVGPGAHLGPSILTILGFWDSGSCGSGIAHWRAAVRAGNQLQFRVPPAGGSTSLARGSGMVWMERP</sequence>
<dbReference type="FunFam" id="3.90.176.10:FF:000001">
    <property type="entry name" value="NAD(P)(+)--arginine ADP-ribosyltransferase"/>
    <property type="match status" value="1"/>
</dbReference>
<feature type="signal peptide" evidence="10">
    <location>
        <begin position="1"/>
        <end position="16"/>
    </location>
</feature>
<dbReference type="GO" id="GO:0044194">
    <property type="term" value="C:cytolytic granule"/>
    <property type="evidence" value="ECO:0007669"/>
    <property type="project" value="UniProtKB-ARBA"/>
</dbReference>
<dbReference type="PRINTS" id="PR00970">
    <property type="entry name" value="RIBTRNSFRASE"/>
</dbReference>
<keyword evidence="7 10" id="KW-0520">NAD</keyword>
<feature type="chain" id="PRO_5034323581" description="NAD(P)(+)--arginine ADP-ribosyltransferase" evidence="10">
    <location>
        <begin position="17"/>
        <end position="320"/>
    </location>
</feature>
<evidence type="ECO:0000256" key="5">
    <source>
        <dbReference type="ARBA" id="ARBA00022729"/>
    </source>
</evidence>
<keyword evidence="6 10" id="KW-0521">NADP</keyword>
<organism evidence="11 12">
    <name type="scientific">Catharus ustulatus</name>
    <name type="common">Russet-backed thrush</name>
    <name type="synonym">Hylocichla ustulatus</name>
    <dbReference type="NCBI Taxonomy" id="91951"/>
    <lineage>
        <taxon>Eukaryota</taxon>
        <taxon>Metazoa</taxon>
        <taxon>Chordata</taxon>
        <taxon>Craniata</taxon>
        <taxon>Vertebrata</taxon>
        <taxon>Euteleostomi</taxon>
        <taxon>Archelosauria</taxon>
        <taxon>Archosauria</taxon>
        <taxon>Dinosauria</taxon>
        <taxon>Saurischia</taxon>
        <taxon>Theropoda</taxon>
        <taxon>Coelurosauria</taxon>
        <taxon>Aves</taxon>
        <taxon>Neognathae</taxon>
        <taxon>Neoaves</taxon>
        <taxon>Telluraves</taxon>
        <taxon>Australaves</taxon>
        <taxon>Passeriformes</taxon>
        <taxon>Turdidae</taxon>
        <taxon>Catharus</taxon>
    </lineage>
</organism>
<name>A0A8C3Y2Y6_CATUS</name>
<evidence type="ECO:0000256" key="6">
    <source>
        <dbReference type="ARBA" id="ARBA00022857"/>
    </source>
</evidence>
<dbReference type="GO" id="GO:0016779">
    <property type="term" value="F:nucleotidyltransferase activity"/>
    <property type="evidence" value="ECO:0007669"/>
    <property type="project" value="UniProtKB-KW"/>
</dbReference>
<evidence type="ECO:0000313" key="12">
    <source>
        <dbReference type="Proteomes" id="UP000694563"/>
    </source>
</evidence>
<evidence type="ECO:0000256" key="1">
    <source>
        <dbReference type="ARBA" id="ARBA00009558"/>
    </source>
</evidence>
<dbReference type="Ensembl" id="ENSCUST00005013963.1">
    <property type="protein sequence ID" value="ENSCUSP00005013421.1"/>
    <property type="gene ID" value="ENSCUSG00005008642.1"/>
</dbReference>
<reference evidence="11" key="3">
    <citation type="submission" date="2025-09" db="UniProtKB">
        <authorList>
            <consortium name="Ensembl"/>
        </authorList>
    </citation>
    <scope>IDENTIFICATION</scope>
</reference>
<accession>A0A8C3Y2Y6</accession>
<dbReference type="GO" id="GO:0106274">
    <property type="term" value="F:NAD+-protein-arginine ADP-ribosyltransferase activity"/>
    <property type="evidence" value="ECO:0007669"/>
    <property type="project" value="UniProtKB-EC"/>
</dbReference>
<evidence type="ECO:0000256" key="3">
    <source>
        <dbReference type="ARBA" id="ARBA00022679"/>
    </source>
</evidence>
<dbReference type="SUPFAM" id="SSF56399">
    <property type="entry name" value="ADP-ribosylation"/>
    <property type="match status" value="1"/>
</dbReference>
<comment type="similarity">
    <text evidence="1 10">Belongs to the Arg-specific ADP-ribosyltransferase family.</text>
</comment>
<dbReference type="GO" id="GO:0046677">
    <property type="term" value="P:response to antibiotic"/>
    <property type="evidence" value="ECO:0007669"/>
    <property type="project" value="UniProtKB-ARBA"/>
</dbReference>
<dbReference type="Pfam" id="PF01129">
    <property type="entry name" value="ART"/>
    <property type="match status" value="1"/>
</dbReference>